<dbReference type="PANTHER" id="PTHR43014:SF2">
    <property type="entry name" value="MERCURIC REDUCTASE"/>
    <property type="match status" value="1"/>
</dbReference>
<feature type="domain" description="FAD/NAD(P)-binding" evidence="1">
    <location>
        <begin position="11"/>
        <end position="159"/>
    </location>
</feature>
<dbReference type="Gene3D" id="3.50.50.60">
    <property type="entry name" value="FAD/NAD(P)-binding domain"/>
    <property type="match status" value="2"/>
</dbReference>
<dbReference type="PANTHER" id="PTHR43014">
    <property type="entry name" value="MERCURIC REDUCTASE"/>
    <property type="match status" value="1"/>
</dbReference>
<dbReference type="AlphaFoldDB" id="A0A160V8P4"/>
<accession>A0A160V8P4</accession>
<dbReference type="Pfam" id="PF07992">
    <property type="entry name" value="Pyr_redox_2"/>
    <property type="match status" value="1"/>
</dbReference>
<evidence type="ECO:0000313" key="2">
    <source>
        <dbReference type="EMBL" id="CUV02356.1"/>
    </source>
</evidence>
<dbReference type="EMBL" id="FAXA01000240">
    <property type="protein sequence ID" value="CUV02356.1"/>
    <property type="molecule type" value="Genomic_DNA"/>
</dbReference>
<gene>
    <name evidence="2" type="ORF">MGWOODY_Clf2213</name>
</gene>
<dbReference type="EC" id="1.16.1.1" evidence="2"/>
<dbReference type="PRINTS" id="PR00368">
    <property type="entry name" value="FADPNR"/>
</dbReference>
<dbReference type="InterPro" id="IPR036188">
    <property type="entry name" value="FAD/NAD-bd_sf"/>
</dbReference>
<evidence type="ECO:0000259" key="1">
    <source>
        <dbReference type="Pfam" id="PF07992"/>
    </source>
</evidence>
<keyword evidence="2" id="KW-0560">Oxidoreductase</keyword>
<dbReference type="PRINTS" id="PR00411">
    <property type="entry name" value="PNDRDTASEI"/>
</dbReference>
<name>A0A160V8P4_9ZZZZ</name>
<dbReference type="GO" id="GO:0016152">
    <property type="term" value="F:mercury (II) reductase (NADP+) activity"/>
    <property type="evidence" value="ECO:0007669"/>
    <property type="project" value="UniProtKB-EC"/>
</dbReference>
<protein>
    <submittedName>
        <fullName evidence="2">Mercuric ion reductase</fullName>
        <ecNumber evidence="2">1.16.1.1</ecNumber>
    </submittedName>
</protein>
<dbReference type="SUPFAM" id="SSF51905">
    <property type="entry name" value="FAD/NAD(P)-binding domain"/>
    <property type="match status" value="1"/>
</dbReference>
<dbReference type="GO" id="GO:0003955">
    <property type="term" value="F:NAD(P)H dehydrogenase (quinone) activity"/>
    <property type="evidence" value="ECO:0007669"/>
    <property type="project" value="TreeGrafter"/>
</dbReference>
<proteinExistence type="predicted"/>
<dbReference type="GO" id="GO:0050660">
    <property type="term" value="F:flavin adenine dinucleotide binding"/>
    <property type="evidence" value="ECO:0007669"/>
    <property type="project" value="TreeGrafter"/>
</dbReference>
<dbReference type="InterPro" id="IPR023753">
    <property type="entry name" value="FAD/NAD-binding_dom"/>
</dbReference>
<organism evidence="2">
    <name type="scientific">hydrothermal vent metagenome</name>
    <dbReference type="NCBI Taxonomy" id="652676"/>
    <lineage>
        <taxon>unclassified sequences</taxon>
        <taxon>metagenomes</taxon>
        <taxon>ecological metagenomes</taxon>
    </lineage>
</organism>
<sequence>MPGIPNLDQSPYLTFDEALGLPEQPKRLSVIGGGYIAAQSPHFFGALGTEVNIIHRRGQMRREENNDVARRFTKVYQRRFNLILGAQVKRVPAQSEEITVEVTTPDGKRSIPSGALLMATGRVPNTEILEVAHTSEALNQRDYINTDKYVQASVPGIWARAILWGPTC</sequence>
<reference evidence="2" key="1">
    <citation type="submission" date="2015-10" db="EMBL/GenBank/DDBJ databases">
        <authorList>
            <person name="Gilbert D.G."/>
        </authorList>
    </citation>
    <scope>NUCLEOTIDE SEQUENCE</scope>
</reference>